<keyword evidence="2" id="KW-1133">Transmembrane helix</keyword>
<dbReference type="EMBL" id="JAUTDP010000015">
    <property type="protein sequence ID" value="KAK3388629.1"/>
    <property type="molecule type" value="Genomic_DNA"/>
</dbReference>
<feature type="transmembrane region" description="Helical" evidence="2">
    <location>
        <begin position="55"/>
        <end position="74"/>
    </location>
</feature>
<keyword evidence="2" id="KW-0472">Membrane</keyword>
<reference evidence="4" key="1">
    <citation type="journal article" date="2023" name="Mol. Phylogenet. Evol.">
        <title>Genome-scale phylogeny and comparative genomics of the fungal order Sordariales.</title>
        <authorList>
            <person name="Hensen N."/>
            <person name="Bonometti L."/>
            <person name="Westerberg I."/>
            <person name="Brannstrom I.O."/>
            <person name="Guillou S."/>
            <person name="Cros-Aarteil S."/>
            <person name="Calhoun S."/>
            <person name="Haridas S."/>
            <person name="Kuo A."/>
            <person name="Mondo S."/>
            <person name="Pangilinan J."/>
            <person name="Riley R."/>
            <person name="LaButti K."/>
            <person name="Andreopoulos B."/>
            <person name="Lipzen A."/>
            <person name="Chen C."/>
            <person name="Yan M."/>
            <person name="Daum C."/>
            <person name="Ng V."/>
            <person name="Clum A."/>
            <person name="Steindorff A."/>
            <person name="Ohm R.A."/>
            <person name="Martin F."/>
            <person name="Silar P."/>
            <person name="Natvig D.O."/>
            <person name="Lalanne C."/>
            <person name="Gautier V."/>
            <person name="Ament-Velasquez S.L."/>
            <person name="Kruys A."/>
            <person name="Hutchinson M.I."/>
            <person name="Powell A.J."/>
            <person name="Barry K."/>
            <person name="Miller A.N."/>
            <person name="Grigoriev I.V."/>
            <person name="Debuchy R."/>
            <person name="Gladieux P."/>
            <person name="Hiltunen Thoren M."/>
            <person name="Johannesson H."/>
        </authorList>
    </citation>
    <scope>NUCLEOTIDE SEQUENCE</scope>
    <source>
        <strain evidence="4">FGSC 1904</strain>
    </source>
</reference>
<feature type="signal peptide" evidence="3">
    <location>
        <begin position="1"/>
        <end position="19"/>
    </location>
</feature>
<protein>
    <submittedName>
        <fullName evidence="4">Uncharacterized protein</fullName>
    </submittedName>
</protein>
<reference evidence="4" key="2">
    <citation type="submission" date="2023-07" db="EMBL/GenBank/DDBJ databases">
        <authorList>
            <consortium name="Lawrence Berkeley National Laboratory"/>
            <person name="Haridas S."/>
            <person name="Hensen N."/>
            <person name="Bonometti L."/>
            <person name="Westerberg I."/>
            <person name="Brannstrom I.O."/>
            <person name="Guillou S."/>
            <person name="Cros-Aarteil S."/>
            <person name="Calhoun S."/>
            <person name="Kuo A."/>
            <person name="Mondo S."/>
            <person name="Pangilinan J."/>
            <person name="Riley R."/>
            <person name="LaButti K."/>
            <person name="Andreopoulos B."/>
            <person name="Lipzen A."/>
            <person name="Chen C."/>
            <person name="Yanf M."/>
            <person name="Daum C."/>
            <person name="Ng V."/>
            <person name="Clum A."/>
            <person name="Steindorff A."/>
            <person name="Ohm R."/>
            <person name="Martin F."/>
            <person name="Silar P."/>
            <person name="Natvig D."/>
            <person name="Lalanne C."/>
            <person name="Gautier V."/>
            <person name="Ament-velasquez S.L."/>
            <person name="Kruys A."/>
            <person name="Hutchinson M.I."/>
            <person name="Powell A.J."/>
            <person name="Barry K."/>
            <person name="Miller A.N."/>
            <person name="Grigoriev I.V."/>
            <person name="Debuchy R."/>
            <person name="Gladieux P."/>
            <person name="Thoren M.H."/>
            <person name="Johannesson H."/>
        </authorList>
    </citation>
    <scope>NUCLEOTIDE SEQUENCE</scope>
    <source>
        <strain evidence="4">FGSC 1904</strain>
    </source>
</reference>
<feature type="region of interest" description="Disordered" evidence="1">
    <location>
        <begin position="160"/>
        <end position="181"/>
    </location>
</feature>
<accession>A0AAE0U2Y5</accession>
<name>A0AAE0U2Y5_SORBR</name>
<feature type="compositionally biased region" description="Pro residues" evidence="1">
    <location>
        <begin position="170"/>
        <end position="181"/>
    </location>
</feature>
<feature type="chain" id="PRO_5042058246" evidence="3">
    <location>
        <begin position="20"/>
        <end position="181"/>
    </location>
</feature>
<evidence type="ECO:0000256" key="2">
    <source>
        <dbReference type="SAM" id="Phobius"/>
    </source>
</evidence>
<organism evidence="4 5">
    <name type="scientific">Sordaria brevicollis</name>
    <dbReference type="NCBI Taxonomy" id="83679"/>
    <lineage>
        <taxon>Eukaryota</taxon>
        <taxon>Fungi</taxon>
        <taxon>Dikarya</taxon>
        <taxon>Ascomycota</taxon>
        <taxon>Pezizomycotina</taxon>
        <taxon>Sordariomycetes</taxon>
        <taxon>Sordariomycetidae</taxon>
        <taxon>Sordariales</taxon>
        <taxon>Sordariaceae</taxon>
        <taxon>Sordaria</taxon>
    </lineage>
</organism>
<keyword evidence="3" id="KW-0732">Signal</keyword>
<feature type="transmembrane region" description="Helical" evidence="2">
    <location>
        <begin position="116"/>
        <end position="136"/>
    </location>
</feature>
<keyword evidence="2" id="KW-0812">Transmembrane</keyword>
<evidence type="ECO:0000256" key="1">
    <source>
        <dbReference type="SAM" id="MobiDB-lite"/>
    </source>
</evidence>
<sequence>MALVLLTLVGLGALDYSQAQQPSSPKPRTSSPLSTCQCAAPDNHDDYKGLPTGTIITISILVPVAHFLIGFLLLRTSVILSTGQATFGNSLPRPFSEPGNEITDYMYLTPGQLKSLVTNMLIFLFTWEFFYLIRLVRGLRHVDRGLRHFDKIASIRRPRESAGAGIPGYPDAPPPAYRRRL</sequence>
<proteinExistence type="predicted"/>
<dbReference type="AlphaFoldDB" id="A0AAE0U2Y5"/>
<keyword evidence="5" id="KW-1185">Reference proteome</keyword>
<gene>
    <name evidence="4" type="ORF">B0T20DRAFT_99191</name>
</gene>
<comment type="caution">
    <text evidence="4">The sequence shown here is derived from an EMBL/GenBank/DDBJ whole genome shotgun (WGS) entry which is preliminary data.</text>
</comment>
<evidence type="ECO:0000313" key="5">
    <source>
        <dbReference type="Proteomes" id="UP001281003"/>
    </source>
</evidence>
<evidence type="ECO:0000313" key="4">
    <source>
        <dbReference type="EMBL" id="KAK3388629.1"/>
    </source>
</evidence>
<dbReference type="Proteomes" id="UP001281003">
    <property type="component" value="Unassembled WGS sequence"/>
</dbReference>
<evidence type="ECO:0000256" key="3">
    <source>
        <dbReference type="SAM" id="SignalP"/>
    </source>
</evidence>